<accession>A0A6A5ZK35</accession>
<gene>
    <name evidence="7" type="ORF">BDV96DRAFT_629172</name>
</gene>
<feature type="domain" description="Zn(2)-C6 fungal-type" evidence="6">
    <location>
        <begin position="14"/>
        <end position="43"/>
    </location>
</feature>
<dbReference type="SUPFAM" id="SSF57701">
    <property type="entry name" value="Zn2/Cys6 DNA-binding domain"/>
    <property type="match status" value="1"/>
</dbReference>
<evidence type="ECO:0000256" key="2">
    <source>
        <dbReference type="ARBA" id="ARBA00022723"/>
    </source>
</evidence>
<keyword evidence="8" id="KW-1185">Reference proteome</keyword>
<dbReference type="GO" id="GO:0000981">
    <property type="term" value="F:DNA-binding transcription factor activity, RNA polymerase II-specific"/>
    <property type="evidence" value="ECO:0007669"/>
    <property type="project" value="InterPro"/>
</dbReference>
<organism evidence="7 8">
    <name type="scientific">Lophiotrema nucula</name>
    <dbReference type="NCBI Taxonomy" id="690887"/>
    <lineage>
        <taxon>Eukaryota</taxon>
        <taxon>Fungi</taxon>
        <taxon>Dikarya</taxon>
        <taxon>Ascomycota</taxon>
        <taxon>Pezizomycotina</taxon>
        <taxon>Dothideomycetes</taxon>
        <taxon>Pleosporomycetidae</taxon>
        <taxon>Pleosporales</taxon>
        <taxon>Lophiotremataceae</taxon>
        <taxon>Lophiotrema</taxon>
    </lineage>
</organism>
<evidence type="ECO:0000313" key="7">
    <source>
        <dbReference type="EMBL" id="KAF2119645.1"/>
    </source>
</evidence>
<feature type="compositionally biased region" description="Basic and acidic residues" evidence="5">
    <location>
        <begin position="719"/>
        <end position="730"/>
    </location>
</feature>
<proteinExistence type="predicted"/>
<feature type="region of interest" description="Disordered" evidence="5">
    <location>
        <begin position="717"/>
        <end position="740"/>
    </location>
</feature>
<dbReference type="Gene3D" id="4.10.240.10">
    <property type="entry name" value="Zn(2)-C6 fungal-type DNA-binding domain"/>
    <property type="match status" value="1"/>
</dbReference>
<dbReference type="AlphaFoldDB" id="A0A6A5ZK35"/>
<dbReference type="CDD" id="cd12148">
    <property type="entry name" value="fungal_TF_MHR"/>
    <property type="match status" value="1"/>
</dbReference>
<dbReference type="Proteomes" id="UP000799770">
    <property type="component" value="Unassembled WGS sequence"/>
</dbReference>
<keyword evidence="4" id="KW-0175">Coiled coil</keyword>
<dbReference type="GO" id="GO:0008270">
    <property type="term" value="F:zinc ion binding"/>
    <property type="evidence" value="ECO:0007669"/>
    <property type="project" value="InterPro"/>
</dbReference>
<evidence type="ECO:0000313" key="8">
    <source>
        <dbReference type="Proteomes" id="UP000799770"/>
    </source>
</evidence>
<feature type="coiled-coil region" evidence="4">
    <location>
        <begin position="74"/>
        <end position="101"/>
    </location>
</feature>
<sequence>MSQDVSAPLPKPRSCVLCRQRKVRCDKESPCSNCRNANVVCTYPSTDPLPRWARRLDRIERLGPSAIASNDPGIEKVTARLRNLENLVKDFSRELEQAHAAASSVGRAIEYPGSSAQRDPEPPQAETSGSTPSHLLGRLVLQDTTRTRYISSSFWSRIDDELAKLKVETRHLSGHESDASEDDSLPEGSTHVDDRERAGSEYSAFLFRHNWTTSSPDLNEYRPLPSQIPFLLETFSENVNYVIHIVHMPTIRKMVRDMRIHSLTNLSSPEEALMFSLYFGAVASMEEEDVVANFGLTKSDLSLRYRLGMELALAKADFLNSPDLNIVQAFTIFLCLLRRHDNPRYVWMMAGLVIRMARYLGLHRDGSHFPHLTPFEVETRRMVWWAISMLDARAAEDQGTDLTITSDSFDTKFPLNINDTDIQPDTSIVPAERDTVTDMSFSRISAGIVQVHRQLMAPEAGLTIASLDEKSRILSGIYQSFERQYLKYSNETNNIAYWFAVVFARLIMAKLTLVAFLPVLFSSPTQEFTDDIRTKLLFAAIEVAENNHALNAEPRCRHWRWLHQTCTFWHAIVYLAIDISRRDWAPSTERAWVALHSNWLIPARPTSNRTSEFWVPVRRLMHRARKHREAELERLRAHPEVAIRLELNDQQVPIPTLPGPFSKLGMIDIYRKRWRQLVALPESQGSGAQPVEVLRPELADPLAHLLHSTQALPITGNNHGHDETPAEQRHVGVGGPSTASQTNPGVFWAGTEAPSSSSILSSVDTETIDAVMDLDLDVNWDNWIESAQHMEQDEESET</sequence>
<dbReference type="CDD" id="cd00067">
    <property type="entry name" value="GAL4"/>
    <property type="match status" value="1"/>
</dbReference>
<keyword evidence="3" id="KW-0539">Nucleus</keyword>
<evidence type="ECO:0000256" key="4">
    <source>
        <dbReference type="SAM" id="Coils"/>
    </source>
</evidence>
<dbReference type="InterPro" id="IPR050613">
    <property type="entry name" value="Sec_Metabolite_Reg"/>
</dbReference>
<dbReference type="OrthoDB" id="3989227at2759"/>
<feature type="region of interest" description="Disordered" evidence="5">
    <location>
        <begin position="173"/>
        <end position="195"/>
    </location>
</feature>
<dbReference type="GO" id="GO:0003677">
    <property type="term" value="F:DNA binding"/>
    <property type="evidence" value="ECO:0007669"/>
    <property type="project" value="InterPro"/>
</dbReference>
<feature type="region of interest" description="Disordered" evidence="5">
    <location>
        <begin position="111"/>
        <end position="137"/>
    </location>
</feature>
<comment type="subcellular location">
    <subcellularLocation>
        <location evidence="1">Nucleus</location>
    </subcellularLocation>
</comment>
<protein>
    <submittedName>
        <fullName evidence="7">Fungal-specific transcription factor domain-containing protein</fullName>
    </submittedName>
</protein>
<evidence type="ECO:0000256" key="3">
    <source>
        <dbReference type="ARBA" id="ARBA00023242"/>
    </source>
</evidence>
<dbReference type="Pfam" id="PF04082">
    <property type="entry name" value="Fungal_trans"/>
    <property type="match status" value="1"/>
</dbReference>
<keyword evidence="2" id="KW-0479">Metal-binding</keyword>
<dbReference type="PANTHER" id="PTHR31001:SF50">
    <property type="entry name" value="ZN(II)2CYS6 TRANSCRIPTION FACTOR (EUROFUNG)"/>
    <property type="match status" value="1"/>
</dbReference>
<dbReference type="InterPro" id="IPR001138">
    <property type="entry name" value="Zn2Cys6_DnaBD"/>
</dbReference>
<dbReference type="GO" id="GO:0006351">
    <property type="term" value="P:DNA-templated transcription"/>
    <property type="evidence" value="ECO:0007669"/>
    <property type="project" value="InterPro"/>
</dbReference>
<dbReference type="Pfam" id="PF00172">
    <property type="entry name" value="Zn_clus"/>
    <property type="match status" value="1"/>
</dbReference>
<reference evidence="7" key="1">
    <citation type="journal article" date="2020" name="Stud. Mycol.">
        <title>101 Dothideomycetes genomes: a test case for predicting lifestyles and emergence of pathogens.</title>
        <authorList>
            <person name="Haridas S."/>
            <person name="Albert R."/>
            <person name="Binder M."/>
            <person name="Bloem J."/>
            <person name="Labutti K."/>
            <person name="Salamov A."/>
            <person name="Andreopoulos B."/>
            <person name="Baker S."/>
            <person name="Barry K."/>
            <person name="Bills G."/>
            <person name="Bluhm B."/>
            <person name="Cannon C."/>
            <person name="Castanera R."/>
            <person name="Culley D."/>
            <person name="Daum C."/>
            <person name="Ezra D."/>
            <person name="Gonzalez J."/>
            <person name="Henrissat B."/>
            <person name="Kuo A."/>
            <person name="Liang C."/>
            <person name="Lipzen A."/>
            <person name="Lutzoni F."/>
            <person name="Magnuson J."/>
            <person name="Mondo S."/>
            <person name="Nolan M."/>
            <person name="Ohm R."/>
            <person name="Pangilinan J."/>
            <person name="Park H.-J."/>
            <person name="Ramirez L."/>
            <person name="Alfaro M."/>
            <person name="Sun H."/>
            <person name="Tritt A."/>
            <person name="Yoshinaga Y."/>
            <person name="Zwiers L.-H."/>
            <person name="Turgeon B."/>
            <person name="Goodwin S."/>
            <person name="Spatafora J."/>
            <person name="Crous P."/>
            <person name="Grigoriev I."/>
        </authorList>
    </citation>
    <scope>NUCLEOTIDE SEQUENCE</scope>
    <source>
        <strain evidence="7">CBS 627.86</strain>
    </source>
</reference>
<dbReference type="GO" id="GO:0005634">
    <property type="term" value="C:nucleus"/>
    <property type="evidence" value="ECO:0007669"/>
    <property type="project" value="UniProtKB-SubCell"/>
</dbReference>
<dbReference type="PROSITE" id="PS00463">
    <property type="entry name" value="ZN2_CY6_FUNGAL_1"/>
    <property type="match status" value="1"/>
</dbReference>
<evidence type="ECO:0000256" key="1">
    <source>
        <dbReference type="ARBA" id="ARBA00004123"/>
    </source>
</evidence>
<evidence type="ECO:0000259" key="6">
    <source>
        <dbReference type="PROSITE" id="PS50048"/>
    </source>
</evidence>
<evidence type="ECO:0000256" key="5">
    <source>
        <dbReference type="SAM" id="MobiDB-lite"/>
    </source>
</evidence>
<dbReference type="PROSITE" id="PS50048">
    <property type="entry name" value="ZN2_CY6_FUNGAL_2"/>
    <property type="match status" value="1"/>
</dbReference>
<dbReference type="InterPro" id="IPR036864">
    <property type="entry name" value="Zn2-C6_fun-type_DNA-bd_sf"/>
</dbReference>
<dbReference type="InterPro" id="IPR007219">
    <property type="entry name" value="XnlR_reg_dom"/>
</dbReference>
<dbReference type="EMBL" id="ML977315">
    <property type="protein sequence ID" value="KAF2119645.1"/>
    <property type="molecule type" value="Genomic_DNA"/>
</dbReference>
<name>A0A6A5ZK35_9PLEO</name>
<dbReference type="SMART" id="SM00066">
    <property type="entry name" value="GAL4"/>
    <property type="match status" value="1"/>
</dbReference>
<dbReference type="SMART" id="SM00906">
    <property type="entry name" value="Fungal_trans"/>
    <property type="match status" value="1"/>
</dbReference>
<dbReference type="PANTHER" id="PTHR31001">
    <property type="entry name" value="UNCHARACTERIZED TRANSCRIPTIONAL REGULATORY PROTEIN"/>
    <property type="match status" value="1"/>
</dbReference>